<feature type="compositionally biased region" description="Low complexity" evidence="1">
    <location>
        <begin position="7"/>
        <end position="27"/>
    </location>
</feature>
<evidence type="ECO:0000313" key="3">
    <source>
        <dbReference type="Proteomes" id="UP000815325"/>
    </source>
</evidence>
<evidence type="ECO:0000256" key="1">
    <source>
        <dbReference type="SAM" id="MobiDB-lite"/>
    </source>
</evidence>
<evidence type="ECO:0000313" key="2">
    <source>
        <dbReference type="EMBL" id="KAF5838959.1"/>
    </source>
</evidence>
<dbReference type="Proteomes" id="UP000815325">
    <property type="component" value="Unassembled WGS sequence"/>
</dbReference>
<comment type="caution">
    <text evidence="2">The sequence shown here is derived from an EMBL/GenBank/DDBJ whole genome shotgun (WGS) entry which is preliminary data.</text>
</comment>
<sequence>MHVYACAGASSLKRSASASSHKSATAQKRMRMEEDGAAAHASQAPAAAAASPAFLTTAPPIPPAPPAPPPPASAAVPAAQRAPTPPLPPPAPPPAAQGTGFISPTPLVLQPTNPAQGVGFINPPPPGLKASKAQPQAPGKMLTSKDISPNLKGRHAELFWPADGNWYLIEIQDVDVGTKTARIVYTTGELEELELGDIIQNQHMSLISL</sequence>
<reference evidence="2" key="1">
    <citation type="submission" date="2017-08" db="EMBL/GenBank/DDBJ databases">
        <authorList>
            <person name="Polle J.E."/>
            <person name="Barry K."/>
            <person name="Cushman J."/>
            <person name="Schmutz J."/>
            <person name="Tran D."/>
            <person name="Hathwaick L.T."/>
            <person name="Yim W.C."/>
            <person name="Jenkins J."/>
            <person name="Mckie-Krisberg Z.M."/>
            <person name="Prochnik S."/>
            <person name="Lindquist E."/>
            <person name="Dockter R.B."/>
            <person name="Adam C."/>
            <person name="Molina H."/>
            <person name="Bunkerborg J."/>
            <person name="Jin E."/>
            <person name="Buchheim M."/>
            <person name="Magnuson J."/>
        </authorList>
    </citation>
    <scope>NUCLEOTIDE SEQUENCE</scope>
    <source>
        <strain evidence="2">CCAP 19/18</strain>
    </source>
</reference>
<protein>
    <recommendedName>
        <fullName evidence="4">Tudor domain-containing protein</fullName>
    </recommendedName>
</protein>
<accession>A0ABQ7GWG7</accession>
<feature type="compositionally biased region" description="Low complexity" evidence="1">
    <location>
        <begin position="38"/>
        <end position="58"/>
    </location>
</feature>
<name>A0ABQ7GWG7_DUNSA</name>
<gene>
    <name evidence="2" type="ORF">DUNSADRAFT_1904</name>
</gene>
<organism evidence="2 3">
    <name type="scientific">Dunaliella salina</name>
    <name type="common">Green alga</name>
    <name type="synonym">Protococcus salinus</name>
    <dbReference type="NCBI Taxonomy" id="3046"/>
    <lineage>
        <taxon>Eukaryota</taxon>
        <taxon>Viridiplantae</taxon>
        <taxon>Chlorophyta</taxon>
        <taxon>core chlorophytes</taxon>
        <taxon>Chlorophyceae</taxon>
        <taxon>CS clade</taxon>
        <taxon>Chlamydomonadales</taxon>
        <taxon>Dunaliellaceae</taxon>
        <taxon>Dunaliella</taxon>
    </lineage>
</organism>
<evidence type="ECO:0008006" key="4">
    <source>
        <dbReference type="Google" id="ProtNLM"/>
    </source>
</evidence>
<feature type="region of interest" description="Disordered" evidence="1">
    <location>
        <begin position="1"/>
        <end position="148"/>
    </location>
</feature>
<feature type="compositionally biased region" description="Pro residues" evidence="1">
    <location>
        <begin position="59"/>
        <end position="72"/>
    </location>
</feature>
<proteinExistence type="predicted"/>
<feature type="compositionally biased region" description="Pro residues" evidence="1">
    <location>
        <begin position="83"/>
        <end position="95"/>
    </location>
</feature>
<feature type="compositionally biased region" description="Low complexity" evidence="1">
    <location>
        <begin position="73"/>
        <end position="82"/>
    </location>
</feature>
<keyword evidence="3" id="KW-1185">Reference proteome</keyword>
<dbReference type="EMBL" id="MU069560">
    <property type="protein sequence ID" value="KAF5838959.1"/>
    <property type="molecule type" value="Genomic_DNA"/>
</dbReference>